<dbReference type="PRINTS" id="PR00723">
    <property type="entry name" value="SUBTILISIN"/>
</dbReference>
<evidence type="ECO:0000256" key="6">
    <source>
        <dbReference type="ARBA" id="ARBA00022801"/>
    </source>
</evidence>
<feature type="active site" description="Charge relay system" evidence="8">
    <location>
        <position position="593"/>
    </location>
</feature>
<comment type="caution">
    <text evidence="14">The sequence shown here is derived from an EMBL/GenBank/DDBJ whole genome shotgun (WGS) entry which is preliminary data.</text>
</comment>
<dbReference type="Gene3D" id="3.40.50.200">
    <property type="entry name" value="Peptidase S8/S53 domain"/>
    <property type="match status" value="1"/>
</dbReference>
<keyword evidence="15" id="KW-1185">Reference proteome</keyword>
<dbReference type="Gene3D" id="3.50.30.30">
    <property type="match status" value="1"/>
</dbReference>
<dbReference type="InterPro" id="IPR003137">
    <property type="entry name" value="PA_domain"/>
</dbReference>
<dbReference type="RefSeq" id="WP_344711639.1">
    <property type="nucleotide sequence ID" value="NZ_BAAAWH010000001.1"/>
</dbReference>
<proteinExistence type="inferred from homology"/>
<keyword evidence="6 8" id="KW-0378">Hydrolase</keyword>
<reference evidence="14 15" key="1">
    <citation type="submission" date="2024-09" db="EMBL/GenBank/DDBJ databases">
        <authorList>
            <person name="Sun Q."/>
            <person name="Mori K."/>
        </authorList>
    </citation>
    <scope>NUCLEOTIDE SEQUENCE [LARGE SCALE GENOMIC DNA]</scope>
    <source>
        <strain evidence="14 15">JCM 1342</strain>
    </source>
</reference>
<accession>A0ABV5SYP2</accession>
<name>A0ABV5SYP2_9MICO</name>
<dbReference type="InterPro" id="IPR036852">
    <property type="entry name" value="Peptidase_S8/S53_dom_sf"/>
</dbReference>
<feature type="signal peptide" evidence="11">
    <location>
        <begin position="1"/>
        <end position="30"/>
    </location>
</feature>
<evidence type="ECO:0000256" key="2">
    <source>
        <dbReference type="ARBA" id="ARBA00022512"/>
    </source>
</evidence>
<comment type="similarity">
    <text evidence="1 8 9">Belongs to the peptidase S8 family.</text>
</comment>
<dbReference type="InterPro" id="IPR046450">
    <property type="entry name" value="PA_dom_sf"/>
</dbReference>
<dbReference type="Pfam" id="PF00082">
    <property type="entry name" value="Peptidase_S8"/>
    <property type="match status" value="1"/>
</dbReference>
<dbReference type="Pfam" id="PF02225">
    <property type="entry name" value="PA"/>
    <property type="match status" value="1"/>
</dbReference>
<dbReference type="InterPro" id="IPR050131">
    <property type="entry name" value="Peptidase_S8_subtilisin-like"/>
</dbReference>
<feature type="region of interest" description="Disordered" evidence="10">
    <location>
        <begin position="82"/>
        <end position="102"/>
    </location>
</feature>
<dbReference type="PROSITE" id="PS51892">
    <property type="entry name" value="SUBTILASE"/>
    <property type="match status" value="1"/>
</dbReference>
<feature type="active site" description="Charge relay system" evidence="8">
    <location>
        <position position="204"/>
    </location>
</feature>
<evidence type="ECO:0000256" key="3">
    <source>
        <dbReference type="ARBA" id="ARBA00022525"/>
    </source>
</evidence>
<dbReference type="PANTHER" id="PTHR43806">
    <property type="entry name" value="PEPTIDASE S8"/>
    <property type="match status" value="1"/>
</dbReference>
<protein>
    <submittedName>
        <fullName evidence="14">S8 family serine peptidase</fullName>
    </submittedName>
</protein>
<feature type="domain" description="PA" evidence="13">
    <location>
        <begin position="442"/>
        <end position="528"/>
    </location>
</feature>
<dbReference type="InterPro" id="IPR000209">
    <property type="entry name" value="Peptidase_S8/S53_dom"/>
</dbReference>
<feature type="domain" description="Peptidase S8/S53" evidence="12">
    <location>
        <begin position="195"/>
        <end position="629"/>
    </location>
</feature>
<dbReference type="Proteomes" id="UP001589611">
    <property type="component" value="Unassembled WGS sequence"/>
</dbReference>
<keyword evidence="4 8" id="KW-0645">Protease</keyword>
<feature type="active site" description="Charge relay system" evidence="8">
    <location>
        <position position="280"/>
    </location>
</feature>
<feature type="chain" id="PRO_5046279241" evidence="11">
    <location>
        <begin position="31"/>
        <end position="1047"/>
    </location>
</feature>
<dbReference type="InterPro" id="IPR023828">
    <property type="entry name" value="Peptidase_S8_Ser-AS"/>
</dbReference>
<keyword evidence="2" id="KW-0134">Cell wall</keyword>
<dbReference type="InterPro" id="IPR023827">
    <property type="entry name" value="Peptidase_S8_Asp-AS"/>
</dbReference>
<evidence type="ECO:0000256" key="11">
    <source>
        <dbReference type="SAM" id="SignalP"/>
    </source>
</evidence>
<dbReference type="InterPro" id="IPR015500">
    <property type="entry name" value="Peptidase_S8_subtilisin-rel"/>
</dbReference>
<evidence type="ECO:0000313" key="15">
    <source>
        <dbReference type="Proteomes" id="UP001589611"/>
    </source>
</evidence>
<dbReference type="SUPFAM" id="SSF52025">
    <property type="entry name" value="PA domain"/>
    <property type="match status" value="1"/>
</dbReference>
<keyword evidence="3" id="KW-0964">Secreted</keyword>
<keyword evidence="5 11" id="KW-0732">Signal</keyword>
<evidence type="ECO:0000256" key="1">
    <source>
        <dbReference type="ARBA" id="ARBA00011073"/>
    </source>
</evidence>
<evidence type="ECO:0000313" key="14">
    <source>
        <dbReference type="EMBL" id="MFB9644841.1"/>
    </source>
</evidence>
<dbReference type="SUPFAM" id="SSF52743">
    <property type="entry name" value="Subtilisin-like"/>
    <property type="match status" value="1"/>
</dbReference>
<dbReference type="PROSITE" id="PS00136">
    <property type="entry name" value="SUBTILASE_ASP"/>
    <property type="match status" value="1"/>
</dbReference>
<evidence type="ECO:0000256" key="5">
    <source>
        <dbReference type="ARBA" id="ARBA00022729"/>
    </source>
</evidence>
<evidence type="ECO:0000256" key="8">
    <source>
        <dbReference type="PROSITE-ProRule" id="PRU01240"/>
    </source>
</evidence>
<organism evidence="14 15">
    <name type="scientific">Microbacterium terregens</name>
    <dbReference type="NCBI Taxonomy" id="69363"/>
    <lineage>
        <taxon>Bacteria</taxon>
        <taxon>Bacillati</taxon>
        <taxon>Actinomycetota</taxon>
        <taxon>Actinomycetes</taxon>
        <taxon>Micrococcales</taxon>
        <taxon>Microbacteriaceae</taxon>
        <taxon>Microbacterium</taxon>
    </lineage>
</organism>
<gene>
    <name evidence="14" type="ORF">ACFFPJ_03405</name>
</gene>
<dbReference type="EMBL" id="JBHMBE010000001">
    <property type="protein sequence ID" value="MFB9644841.1"/>
    <property type="molecule type" value="Genomic_DNA"/>
</dbReference>
<evidence type="ECO:0000256" key="10">
    <source>
        <dbReference type="SAM" id="MobiDB-lite"/>
    </source>
</evidence>
<dbReference type="PROSITE" id="PS00138">
    <property type="entry name" value="SUBTILASE_SER"/>
    <property type="match status" value="1"/>
</dbReference>
<evidence type="ECO:0000256" key="7">
    <source>
        <dbReference type="ARBA" id="ARBA00022825"/>
    </source>
</evidence>
<evidence type="ECO:0000256" key="4">
    <source>
        <dbReference type="ARBA" id="ARBA00022670"/>
    </source>
</evidence>
<evidence type="ECO:0000259" key="13">
    <source>
        <dbReference type="Pfam" id="PF02225"/>
    </source>
</evidence>
<dbReference type="PANTHER" id="PTHR43806:SF11">
    <property type="entry name" value="CEREVISIN-RELATED"/>
    <property type="match status" value="1"/>
</dbReference>
<evidence type="ECO:0000259" key="12">
    <source>
        <dbReference type="Pfam" id="PF00082"/>
    </source>
</evidence>
<evidence type="ECO:0000256" key="9">
    <source>
        <dbReference type="RuleBase" id="RU003355"/>
    </source>
</evidence>
<sequence length="1047" mass="105886">MNRRLRTLVTGLVAAVPVPALVFGSSAAWADDPISAPTLPDAVTDDGSTAPAPRGLADSLRRASGTVEVSVRLAEPAIAESLPEGALADGQVPGQADQRAQKDKVAAQQDQFLAEASGLGVTELGRTDLAANLVVLSVDAGRLADIAALPNVLSVRPIRTYETHAAPSDAAESGSLAQAIDYVQARPLHDAGFDGTGVKVAVLDSGIDFTHANLGGPGDQAVTDECFAGAAAAPTGVCATLFGPDAPKVKGGIDFVGEEWPNGPAVFDPNPIDAGSGAGHGTHVADIIGGRSADGSHQGIAPGTDLYAVKVCSAVSTSCDGVAMLLGMDWSLDPNGDGDISDAVDVVNMSLGSSYGQEQDDSTTTADNLVNAGVVVVVSAGNSADRPFIVGSPSSAAGVISVAQTALPDDRQWVIQPDAGPAITNAVLQTWSPAPTSVLSGSLARPADDGGVGCSADAYASFPDGAVALVQRGACNVSDKAVFAQDAGASAVIIYNNAPGDPPSFSFGSTVPVVVPTFSISQAAGARLIADGASSVTIDPADAIALTNTMVGTSSRGTTIDGHRAKPDIGAPGAWLSAETGTATEETNFGGTSGAAPVVSGAAALLIDKFESAPPSVIKARLLNGADNTNRTPTADGFITTPISRIGAGEVRVAPSADAVGVLATTGTGGNIGLGIPSVTKVYKTDVELTLTNTSDQNRRYALAVSYRDEADRAGGAVTIRTAPENVMVPKGKTQKIKVMVSIDGSTLPDWPFDSVGATGGDGSLLNGPEFDGWITATSDSDSVKVGWTVLPKKAADVSADSTVTVKKSGAGSLKLKNSSLLAAGDVELFALTGTSPEYPDPAPGEPGSPGSNAAVIDLAAVGVRDGGEGAVQFAVATYDRRTVLPYPAEFDIYVDANNDGADDYVVYNAEVGGFAVTGQTAVYVADLNTGASSAYFYVDGGFDSSTQIFTVPLQALGITPGQTFGYSVYAYDNYFSGALTDAIEDQTYTWGDAKYTPSGTVTVPAKGRATVPVQATGSTAPSTQTGLLLLYRTAAETDFGVVQIAQ</sequence>
<keyword evidence="7 8" id="KW-0720">Serine protease</keyword>